<keyword evidence="5" id="KW-0998">Cell outer membrane</keyword>
<evidence type="ECO:0000256" key="1">
    <source>
        <dbReference type="ARBA" id="ARBA00004442"/>
    </source>
</evidence>
<comment type="subcellular location">
    <subcellularLocation>
        <location evidence="1">Cell outer membrane</location>
    </subcellularLocation>
</comment>
<feature type="domain" description="SusD-like N-terminal" evidence="7">
    <location>
        <begin position="101"/>
        <end position="208"/>
    </location>
</feature>
<dbReference type="Pfam" id="PF14322">
    <property type="entry name" value="SusD-like_3"/>
    <property type="match status" value="1"/>
</dbReference>
<evidence type="ECO:0000256" key="4">
    <source>
        <dbReference type="ARBA" id="ARBA00023136"/>
    </source>
</evidence>
<evidence type="ECO:0000313" key="9">
    <source>
        <dbReference type="Proteomes" id="UP000031246"/>
    </source>
</evidence>
<dbReference type="Proteomes" id="UP000031246">
    <property type="component" value="Unassembled WGS sequence"/>
</dbReference>
<keyword evidence="9" id="KW-1185">Reference proteome</keyword>
<evidence type="ECO:0000256" key="5">
    <source>
        <dbReference type="ARBA" id="ARBA00023237"/>
    </source>
</evidence>
<accession>A0A0C1FVW8</accession>
<reference evidence="8 9" key="1">
    <citation type="submission" date="2014-10" db="EMBL/GenBank/DDBJ databases">
        <title>Pedobacter Kyungheensis.</title>
        <authorList>
            <person name="Anderson B.M."/>
            <person name="Newman J.D."/>
        </authorList>
    </citation>
    <scope>NUCLEOTIDE SEQUENCE [LARGE SCALE GENOMIC DNA]</scope>
    <source>
        <strain evidence="8 9">KACC 16221</strain>
    </source>
</reference>
<dbReference type="Gene3D" id="1.25.40.390">
    <property type="match status" value="1"/>
</dbReference>
<dbReference type="RefSeq" id="WP_039479319.1">
    <property type="nucleotide sequence ID" value="NZ_JSYN01000024.1"/>
</dbReference>
<feature type="domain" description="RagB/SusD" evidence="6">
    <location>
        <begin position="272"/>
        <end position="593"/>
    </location>
</feature>
<evidence type="ECO:0000259" key="7">
    <source>
        <dbReference type="Pfam" id="PF14322"/>
    </source>
</evidence>
<dbReference type="InterPro" id="IPR011990">
    <property type="entry name" value="TPR-like_helical_dom_sf"/>
</dbReference>
<name>A0A0C1FVW8_9SPHI</name>
<dbReference type="AlphaFoldDB" id="A0A0C1FVW8"/>
<evidence type="ECO:0000259" key="6">
    <source>
        <dbReference type="Pfam" id="PF07980"/>
    </source>
</evidence>
<evidence type="ECO:0000256" key="3">
    <source>
        <dbReference type="ARBA" id="ARBA00022729"/>
    </source>
</evidence>
<evidence type="ECO:0000313" key="8">
    <source>
        <dbReference type="EMBL" id="KIA92014.1"/>
    </source>
</evidence>
<dbReference type="Pfam" id="PF07980">
    <property type="entry name" value="SusD_RagB"/>
    <property type="match status" value="1"/>
</dbReference>
<dbReference type="PROSITE" id="PS51257">
    <property type="entry name" value="PROKAR_LIPOPROTEIN"/>
    <property type="match status" value="1"/>
</dbReference>
<dbReference type="GO" id="GO:0009279">
    <property type="term" value="C:cell outer membrane"/>
    <property type="evidence" value="ECO:0007669"/>
    <property type="project" value="UniProtKB-SubCell"/>
</dbReference>
<comment type="similarity">
    <text evidence="2">Belongs to the SusD family.</text>
</comment>
<keyword evidence="3" id="KW-0732">Signal</keyword>
<evidence type="ECO:0000256" key="2">
    <source>
        <dbReference type="ARBA" id="ARBA00006275"/>
    </source>
</evidence>
<dbReference type="InterPro" id="IPR012944">
    <property type="entry name" value="SusD_RagB_dom"/>
</dbReference>
<comment type="caution">
    <text evidence="8">The sequence shown here is derived from an EMBL/GenBank/DDBJ whole genome shotgun (WGS) entry which is preliminary data.</text>
</comment>
<keyword evidence="4" id="KW-0472">Membrane</keyword>
<dbReference type="InterPro" id="IPR033985">
    <property type="entry name" value="SusD-like_N"/>
</dbReference>
<protein>
    <submittedName>
        <fullName evidence="8">Glycan metabolism protein</fullName>
    </submittedName>
</protein>
<dbReference type="EMBL" id="JSYN01000024">
    <property type="protein sequence ID" value="KIA92014.1"/>
    <property type="molecule type" value="Genomic_DNA"/>
</dbReference>
<proteinExistence type="inferred from homology"/>
<gene>
    <name evidence="8" type="ORF">OC25_18895</name>
</gene>
<dbReference type="SUPFAM" id="SSF48452">
    <property type="entry name" value="TPR-like"/>
    <property type="match status" value="1"/>
</dbReference>
<dbReference type="OrthoDB" id="5694214at2"/>
<sequence length="593" mass="66280">MKTKHYINIFVVILTLGFLAGCKKDFLDRIPETTITPNEFFKTTADLETYTNGFYGMFGAGTNDLFSDNISVYLGGHELDNMIRGKITPANVGGWNWGNLRTINYMLNNLKNVTGDAATIKHFVGIARFYRGIFYFNMIRRYGDVPYYNTVLGTNDEAQLYKAKDPRTLVADSVLADLEYAAANVLPTGTNTRVTKWAALTVLSRFCLYEGTFRKYHDELGLQSSATSFLQRAASAAKTVMTDGGFSIYNTGKKGEDYQKLFTSEDLSGNKEMIFYDDYNRALNRSNDTHYVFDWQWSLSKSLIDTYLMTDGTAFTSTTDWDKKPYAEIFKNRDARMAVTVAPPGFSTTLGGAANKTRPTFGGYPQIKFYAIDPTSKSYTEFTDLPILRYAEVLLNNAEANAELGTLSQADLDQTINVLRNRAGVAALNMVTANASPDNVLAAMYPAVNGINKGVLLEIRRERNVELACEGFRFADLLRWKAGKLLERPTQGMYVAKLGAYDVTGDGVEDVAILQAAGQETPLDGLPASVKDKLVKYYLSDNSFYLSNGTSGFIMFPENQTSPRSFIEPKYYYFPIPMQQILLNPQLKQPTGW</sequence>
<organism evidence="8 9">
    <name type="scientific">Pedobacter kyungheensis</name>
    <dbReference type="NCBI Taxonomy" id="1069985"/>
    <lineage>
        <taxon>Bacteria</taxon>
        <taxon>Pseudomonadati</taxon>
        <taxon>Bacteroidota</taxon>
        <taxon>Sphingobacteriia</taxon>
        <taxon>Sphingobacteriales</taxon>
        <taxon>Sphingobacteriaceae</taxon>
        <taxon>Pedobacter</taxon>
    </lineage>
</organism>